<name>A0A251VCP1_HELAN</name>
<dbReference type="STRING" id="4232.A0A251VCP1"/>
<reference evidence="7" key="1">
    <citation type="journal article" date="2017" name="Nature">
        <title>The sunflower genome provides insights into oil metabolism, flowering and Asterid evolution.</title>
        <authorList>
            <person name="Badouin H."/>
            <person name="Gouzy J."/>
            <person name="Grassa C.J."/>
            <person name="Murat F."/>
            <person name="Staton S.E."/>
            <person name="Cottret L."/>
            <person name="Lelandais-Briere C."/>
            <person name="Owens G.L."/>
            <person name="Carrere S."/>
            <person name="Mayjonade B."/>
            <person name="Legrand L."/>
            <person name="Gill N."/>
            <person name="Kane N.C."/>
            <person name="Bowers J.E."/>
            <person name="Hubner S."/>
            <person name="Bellec A."/>
            <person name="Berard A."/>
            <person name="Berges H."/>
            <person name="Blanchet N."/>
            <person name="Boniface M.C."/>
            <person name="Brunel D."/>
            <person name="Catrice O."/>
            <person name="Chaidir N."/>
            <person name="Claudel C."/>
            <person name="Donnadieu C."/>
            <person name="Faraut T."/>
            <person name="Fievet G."/>
            <person name="Helmstetter N."/>
            <person name="King M."/>
            <person name="Knapp S.J."/>
            <person name="Lai Z."/>
            <person name="Le Paslier M.C."/>
            <person name="Lippi Y."/>
            <person name="Lorenzon L."/>
            <person name="Mandel J.R."/>
            <person name="Marage G."/>
            <person name="Marchand G."/>
            <person name="Marquand E."/>
            <person name="Bret-Mestries E."/>
            <person name="Morien E."/>
            <person name="Nambeesan S."/>
            <person name="Nguyen T."/>
            <person name="Pegot-Espagnet P."/>
            <person name="Pouilly N."/>
            <person name="Raftis F."/>
            <person name="Sallet E."/>
            <person name="Schiex T."/>
            <person name="Thomas J."/>
            <person name="Vandecasteele C."/>
            <person name="Vares D."/>
            <person name="Vear F."/>
            <person name="Vautrin S."/>
            <person name="Crespi M."/>
            <person name="Mangin B."/>
            <person name="Burke J.M."/>
            <person name="Salse J."/>
            <person name="Munos S."/>
            <person name="Vincourt P."/>
            <person name="Rieseberg L.H."/>
            <person name="Langlade N.B."/>
        </authorList>
    </citation>
    <scope>NUCLEOTIDE SEQUENCE [LARGE SCALE GENOMIC DNA]</scope>
    <source>
        <strain evidence="7">cv. SF193</strain>
    </source>
</reference>
<dbReference type="Gene3D" id="3.10.110.10">
    <property type="entry name" value="Ubiquitin Conjugating Enzyme"/>
    <property type="match status" value="1"/>
</dbReference>
<dbReference type="GO" id="GO:0005524">
    <property type="term" value="F:ATP binding"/>
    <property type="evidence" value="ECO:0007669"/>
    <property type="project" value="UniProtKB-KW"/>
</dbReference>
<dbReference type="InParanoid" id="A0A251VCP1"/>
<organism evidence="6 7">
    <name type="scientific">Helianthus annuus</name>
    <name type="common">Common sunflower</name>
    <dbReference type="NCBI Taxonomy" id="4232"/>
    <lineage>
        <taxon>Eukaryota</taxon>
        <taxon>Viridiplantae</taxon>
        <taxon>Streptophyta</taxon>
        <taxon>Embryophyta</taxon>
        <taxon>Tracheophyta</taxon>
        <taxon>Spermatophyta</taxon>
        <taxon>Magnoliopsida</taxon>
        <taxon>eudicotyledons</taxon>
        <taxon>Gunneridae</taxon>
        <taxon>Pentapetalae</taxon>
        <taxon>asterids</taxon>
        <taxon>campanulids</taxon>
        <taxon>Asterales</taxon>
        <taxon>Asteraceae</taxon>
        <taxon>Asteroideae</taxon>
        <taxon>Heliantheae alliance</taxon>
        <taxon>Heliantheae</taxon>
        <taxon>Helianthus</taxon>
    </lineage>
</organism>
<dbReference type="Proteomes" id="UP000215914">
    <property type="component" value="Chromosome 3"/>
</dbReference>
<feature type="coiled-coil region" evidence="4">
    <location>
        <begin position="19"/>
        <end position="56"/>
    </location>
</feature>
<keyword evidence="4" id="KW-0175">Coiled coil</keyword>
<evidence type="ECO:0000256" key="4">
    <source>
        <dbReference type="SAM" id="Coils"/>
    </source>
</evidence>
<protein>
    <submittedName>
        <fullName evidence="6">Putative ubiquitin-conjugating enzyme/RWD-like protein</fullName>
    </submittedName>
</protein>
<keyword evidence="3" id="KW-0539">Nucleus</keyword>
<sequence>MVALLEAHKKEMNPNLDSIADYRNKVSIYNERVEELNVVTNERDDTKKQYDEWRKRRLDEFMAGFNTISLKLKEMYQVLNHSSWLKTVVSNHSSLRNNWKNDVDKLNFLHRLNFKFCPISIYLISSVMVVYGLWSSVLATTARVFKRDMNDVCSKMVVGAISARVSGKEGNAAVTQRTSVSLSQGISVSPSEDNMHYFNVMILGPTQSPYEDCPLILTRILERQQSTGSFDNHNSKIRAQVKASKAKQQRKVVSAGRPI</sequence>
<dbReference type="EMBL" id="CM007892">
    <property type="protein sequence ID" value="OTG32421.1"/>
    <property type="molecule type" value="Genomic_DNA"/>
</dbReference>
<dbReference type="SUPFAM" id="SSF54495">
    <property type="entry name" value="UBC-like"/>
    <property type="match status" value="1"/>
</dbReference>
<dbReference type="PANTHER" id="PTHR18937:SF172">
    <property type="entry name" value="STRUCTURAL MAINTENANCE OF CHROMOSOMES PROTEIN"/>
    <property type="match status" value="1"/>
</dbReference>
<evidence type="ECO:0000313" key="6">
    <source>
        <dbReference type="EMBL" id="OTG32421.1"/>
    </source>
</evidence>
<proteinExistence type="predicted"/>
<evidence type="ECO:0000256" key="1">
    <source>
        <dbReference type="ARBA" id="ARBA00022741"/>
    </source>
</evidence>
<dbReference type="AlphaFoldDB" id="A0A251VCP1"/>
<feature type="transmembrane region" description="Helical" evidence="5">
    <location>
        <begin position="119"/>
        <end position="139"/>
    </location>
</feature>
<keyword evidence="5" id="KW-1133">Transmembrane helix</keyword>
<keyword evidence="5" id="KW-0472">Membrane</keyword>
<gene>
    <name evidence="6" type="ORF">HannXRQ_Chr03g0086531</name>
</gene>
<keyword evidence="1" id="KW-0547">Nucleotide-binding</keyword>
<dbReference type="InterPro" id="IPR016135">
    <property type="entry name" value="UBQ-conjugating_enzyme/RWD"/>
</dbReference>
<evidence type="ECO:0000256" key="5">
    <source>
        <dbReference type="SAM" id="Phobius"/>
    </source>
</evidence>
<evidence type="ECO:0000256" key="2">
    <source>
        <dbReference type="ARBA" id="ARBA00022840"/>
    </source>
</evidence>
<keyword evidence="2" id="KW-0067">ATP-binding</keyword>
<accession>A0A251VCP1</accession>
<dbReference type="PANTHER" id="PTHR18937">
    <property type="entry name" value="STRUCTURAL MAINTENANCE OF CHROMOSOMES SMC FAMILY MEMBER"/>
    <property type="match status" value="1"/>
</dbReference>
<keyword evidence="7" id="KW-1185">Reference proteome</keyword>
<keyword evidence="5" id="KW-0812">Transmembrane</keyword>
<evidence type="ECO:0000256" key="3">
    <source>
        <dbReference type="ARBA" id="ARBA00023242"/>
    </source>
</evidence>
<evidence type="ECO:0000313" key="7">
    <source>
        <dbReference type="Proteomes" id="UP000215914"/>
    </source>
</evidence>